<evidence type="ECO:0000313" key="6">
    <source>
        <dbReference type="Proteomes" id="UP000663882"/>
    </source>
</evidence>
<dbReference type="PROSITE" id="PS00678">
    <property type="entry name" value="WD_REPEATS_1"/>
    <property type="match status" value="2"/>
</dbReference>
<accession>A0A814TXK8</accession>
<dbReference type="Proteomes" id="UP000663882">
    <property type="component" value="Unassembled WGS sequence"/>
</dbReference>
<dbReference type="GO" id="GO:0032797">
    <property type="term" value="C:SMN complex"/>
    <property type="evidence" value="ECO:0007669"/>
    <property type="project" value="TreeGrafter"/>
</dbReference>
<comment type="caution">
    <text evidence="5">The sequence shown here is derived from an EMBL/GenBank/DDBJ whole genome shotgun (WGS) entry which is preliminary data.</text>
</comment>
<dbReference type="SUPFAM" id="SSF50978">
    <property type="entry name" value="WD40 repeat-like"/>
    <property type="match status" value="1"/>
</dbReference>
<proteinExistence type="predicted"/>
<dbReference type="GO" id="GO:0005634">
    <property type="term" value="C:nucleus"/>
    <property type="evidence" value="ECO:0007669"/>
    <property type="project" value="TreeGrafter"/>
</dbReference>
<evidence type="ECO:0000256" key="4">
    <source>
        <dbReference type="SAM" id="MobiDB-lite"/>
    </source>
</evidence>
<protein>
    <submittedName>
        <fullName evidence="5">Uncharacterized protein</fullName>
    </submittedName>
</protein>
<evidence type="ECO:0000256" key="3">
    <source>
        <dbReference type="PROSITE-ProRule" id="PRU00221"/>
    </source>
</evidence>
<sequence>MALTCFPGALNPFCRQPISVSLCCDQLALATSSTLLYIYSYSNQNLSFITKFSPHSKSLSCMLYHPTIPGLLATGGAPNSRVILWSIEGKTVQKQATLNLQRRPNALIWLLDEELIIGDEHGTLYRWNRNEEKLNKFTNQSLSGKQNDEVQLFAVANKQKFIMAIAYKSGSICICHVDLDKNNLNMLHKLSSDSANTICCSIQFAHSESPLDRSTLLYISYGHGSIKVCDYTNGKILGQLMLVKQSKNTNMNDPRCKTYYPLAWMDANTLLTGNIDGHLIKIDIRHSSHMEKSQLNITPPVSAGKPVFSVVIKDEKTLFTYSFNRKLCICGLSSSILIKSLVSIPGSVNAIQACPLQTSCIALAVDTGNIGILDLSSYGSPSLSFLWQSIPADVCRLAWHPIREGRIAYSTRLGHIALYDTLTGRSRVVYDWRYTQPGSPTALFWGPLIPSFTEDETLAILYSIGDGKFHRWDSPDKGCLPTDLTSLVNESNNSSILTVAFSDDHKFLSVICSDSSLLIRSCLSLASVHHHFINCLPTIVHYHPRYLLSSVDISSKQYWLAVNDKQNIRLINTLELNSCIINDLIGHTGDIECLAWSTSLDFLLASGSQDKTIRLWNVETYSPLKVYIEHSDIILSLIFSSCDSNLILSGSRDQSLHIWNIEQHTQLPDQPIITNIIENDEETNSNSEYKKRYSKPRPNRAEREKRRAAKMITNEMNDDQDDGLISSTNNIMNDLNSFAYRLLWPSETDRQAISDLSLLPDKASLFDRIKEQTMNSTNDFIYHMLYWSGEHNALLNELCKRNITSSNELFFWMAILNNSNEIQPLVDRTFDLIKENNEPQILEFITMMIKVKRNQELLEYLINHDHVECCLLLAILFGCIDQIRDRLPVSAQAADT</sequence>
<dbReference type="InterPro" id="IPR015943">
    <property type="entry name" value="WD40/YVTN_repeat-like_dom_sf"/>
</dbReference>
<dbReference type="PROSITE" id="PS50082">
    <property type="entry name" value="WD_REPEATS_2"/>
    <property type="match status" value="2"/>
</dbReference>
<dbReference type="PANTHER" id="PTHR46362:SF1">
    <property type="entry name" value="GEM-ASSOCIATED PROTEIN 5"/>
    <property type="match status" value="1"/>
</dbReference>
<evidence type="ECO:0000313" key="5">
    <source>
        <dbReference type="EMBL" id="CAF1167616.1"/>
    </source>
</evidence>
<dbReference type="OrthoDB" id="7326421at2759"/>
<dbReference type="PANTHER" id="PTHR46362">
    <property type="entry name" value="GEM-ASSOCIATED PROTEIN 5"/>
    <property type="match status" value="1"/>
</dbReference>
<dbReference type="InterPro" id="IPR019775">
    <property type="entry name" value="WD40_repeat_CS"/>
</dbReference>
<keyword evidence="1 3" id="KW-0853">WD repeat</keyword>
<dbReference type="AlphaFoldDB" id="A0A814TXK8"/>
<dbReference type="InterPro" id="IPR036322">
    <property type="entry name" value="WD40_repeat_dom_sf"/>
</dbReference>
<dbReference type="GO" id="GO:0003730">
    <property type="term" value="F:mRNA 3'-UTR binding"/>
    <property type="evidence" value="ECO:0007669"/>
    <property type="project" value="TreeGrafter"/>
</dbReference>
<feature type="repeat" description="WD" evidence="3">
    <location>
        <begin position="627"/>
        <end position="669"/>
    </location>
</feature>
<dbReference type="Gene3D" id="2.130.10.10">
    <property type="entry name" value="YVTN repeat-like/Quinoprotein amine dehydrogenase"/>
    <property type="match status" value="2"/>
</dbReference>
<dbReference type="PROSITE" id="PS50294">
    <property type="entry name" value="WD_REPEATS_REGION"/>
    <property type="match status" value="2"/>
</dbReference>
<dbReference type="Pfam" id="PF00400">
    <property type="entry name" value="WD40"/>
    <property type="match status" value="2"/>
</dbReference>
<gene>
    <name evidence="5" type="ORF">RFH988_LOCUS22789</name>
</gene>
<dbReference type="EMBL" id="CAJNOO010001538">
    <property type="protein sequence ID" value="CAF1167616.1"/>
    <property type="molecule type" value="Genomic_DNA"/>
</dbReference>
<dbReference type="InterPro" id="IPR011047">
    <property type="entry name" value="Quinoprotein_ADH-like_sf"/>
</dbReference>
<organism evidence="5 6">
    <name type="scientific">Rotaria sordida</name>
    <dbReference type="NCBI Taxonomy" id="392033"/>
    <lineage>
        <taxon>Eukaryota</taxon>
        <taxon>Metazoa</taxon>
        <taxon>Spiralia</taxon>
        <taxon>Gnathifera</taxon>
        <taxon>Rotifera</taxon>
        <taxon>Eurotatoria</taxon>
        <taxon>Bdelloidea</taxon>
        <taxon>Philodinida</taxon>
        <taxon>Philodinidae</taxon>
        <taxon>Rotaria</taxon>
    </lineage>
</organism>
<dbReference type="SMART" id="SM00320">
    <property type="entry name" value="WD40"/>
    <property type="match status" value="7"/>
</dbReference>
<dbReference type="InterPro" id="IPR001680">
    <property type="entry name" value="WD40_rpt"/>
</dbReference>
<dbReference type="SUPFAM" id="SSF50998">
    <property type="entry name" value="Quinoprotein alcohol dehydrogenase-like"/>
    <property type="match status" value="1"/>
</dbReference>
<evidence type="ECO:0000256" key="1">
    <source>
        <dbReference type="ARBA" id="ARBA00022574"/>
    </source>
</evidence>
<name>A0A814TXK8_9BILA</name>
<feature type="region of interest" description="Disordered" evidence="4">
    <location>
        <begin position="679"/>
        <end position="704"/>
    </location>
</feature>
<dbReference type="InterPro" id="IPR052640">
    <property type="entry name" value="Gemin-5"/>
</dbReference>
<reference evidence="5" key="1">
    <citation type="submission" date="2021-02" db="EMBL/GenBank/DDBJ databases">
        <authorList>
            <person name="Nowell W R."/>
        </authorList>
    </citation>
    <scope>NUCLEOTIDE SEQUENCE</scope>
</reference>
<keyword evidence="2" id="KW-0677">Repeat</keyword>
<feature type="repeat" description="WD" evidence="3">
    <location>
        <begin position="584"/>
        <end position="626"/>
    </location>
</feature>
<evidence type="ECO:0000256" key="2">
    <source>
        <dbReference type="ARBA" id="ARBA00022737"/>
    </source>
</evidence>
<dbReference type="GO" id="GO:0000387">
    <property type="term" value="P:spliceosomal snRNP assembly"/>
    <property type="evidence" value="ECO:0007669"/>
    <property type="project" value="TreeGrafter"/>
</dbReference>